<evidence type="ECO:0000256" key="2">
    <source>
        <dbReference type="ARBA" id="ARBA00001947"/>
    </source>
</evidence>
<evidence type="ECO:0000256" key="19">
    <source>
        <dbReference type="ARBA" id="ARBA00049348"/>
    </source>
</evidence>
<keyword evidence="12" id="KW-0227">DNA damage</keyword>
<dbReference type="InterPro" id="IPR036631">
    <property type="entry name" value="MGMT_N_sf"/>
</dbReference>
<comment type="subcellular location">
    <subcellularLocation>
        <location evidence="4">Nucleus</location>
    </subcellularLocation>
</comment>
<evidence type="ECO:0000256" key="18">
    <source>
        <dbReference type="ARBA" id="ARBA00031621"/>
    </source>
</evidence>
<evidence type="ECO:0000256" key="11">
    <source>
        <dbReference type="ARBA" id="ARBA00022723"/>
    </source>
</evidence>
<evidence type="ECO:0000256" key="16">
    <source>
        <dbReference type="ARBA" id="ARBA00023242"/>
    </source>
</evidence>
<dbReference type="PANTHER" id="PTHR46460:SF1">
    <property type="entry name" value="METHYLATED-DNA--PROTEIN-CYSTEINE METHYLTRANSFERASE"/>
    <property type="match status" value="1"/>
</dbReference>
<accession>A0A8J0TDA3</accession>
<evidence type="ECO:0000256" key="15">
    <source>
        <dbReference type="ARBA" id="ARBA00023204"/>
    </source>
</evidence>
<dbReference type="Pfam" id="PF01035">
    <property type="entry name" value="DNA_binding_1"/>
    <property type="match status" value="1"/>
</dbReference>
<evidence type="ECO:0000256" key="13">
    <source>
        <dbReference type="ARBA" id="ARBA00022833"/>
    </source>
</evidence>
<evidence type="ECO:0000256" key="17">
    <source>
        <dbReference type="ARBA" id="ARBA00030795"/>
    </source>
</evidence>
<dbReference type="GO" id="GO:0003908">
    <property type="term" value="F:methylated-DNA-[protein]-cysteine S-methyltransferase activity"/>
    <property type="evidence" value="ECO:0000318"/>
    <property type="project" value="GO_Central"/>
</dbReference>
<name>A0A8J0TDA3_XENLA</name>
<evidence type="ECO:0000256" key="5">
    <source>
        <dbReference type="ARBA" id="ARBA00008711"/>
    </source>
</evidence>
<dbReference type="NCBIfam" id="TIGR00589">
    <property type="entry name" value="ogt"/>
    <property type="match status" value="1"/>
</dbReference>
<comment type="similarity">
    <text evidence="5">Belongs to the MGMT family.</text>
</comment>
<evidence type="ECO:0000313" key="21">
    <source>
        <dbReference type="Proteomes" id="UP000186698"/>
    </source>
</evidence>
<dbReference type="GeneID" id="108697181"/>
<keyword evidence="16" id="KW-0539">Nucleus</keyword>
<organism evidence="21 22">
    <name type="scientific">Xenopus laevis</name>
    <name type="common">African clawed frog</name>
    <dbReference type="NCBI Taxonomy" id="8355"/>
    <lineage>
        <taxon>Eukaryota</taxon>
        <taxon>Metazoa</taxon>
        <taxon>Chordata</taxon>
        <taxon>Craniata</taxon>
        <taxon>Vertebrata</taxon>
        <taxon>Euteleostomi</taxon>
        <taxon>Amphibia</taxon>
        <taxon>Batrachia</taxon>
        <taxon>Anura</taxon>
        <taxon>Pipoidea</taxon>
        <taxon>Pipidae</taxon>
        <taxon>Xenopodinae</taxon>
        <taxon>Xenopus</taxon>
        <taxon>Xenopus</taxon>
    </lineage>
</organism>
<dbReference type="GO" id="GO:0032259">
    <property type="term" value="P:methylation"/>
    <property type="evidence" value="ECO:0007669"/>
    <property type="project" value="UniProtKB-KW"/>
</dbReference>
<dbReference type="EC" id="2.1.1.63" evidence="6"/>
<protein>
    <recommendedName>
        <fullName evidence="7">Methylated-DNA--protein-cysteine methyltransferase</fullName>
        <ecNumber evidence="6">2.1.1.63</ecNumber>
    </recommendedName>
    <alternativeName>
        <fullName evidence="17">6-O-methylguanine-DNA methyltransferase</fullName>
    </alternativeName>
    <alternativeName>
        <fullName evidence="18">O-6-methylguanine-DNA-alkyltransferase</fullName>
    </alternativeName>
</protein>
<dbReference type="Gene3D" id="1.10.10.10">
    <property type="entry name" value="Winged helix-like DNA-binding domain superfamily/Winged helix DNA-binding domain"/>
    <property type="match status" value="1"/>
</dbReference>
<reference evidence="22" key="1">
    <citation type="submission" date="2025-08" db="UniProtKB">
        <authorList>
            <consortium name="RefSeq"/>
        </authorList>
    </citation>
    <scope>IDENTIFICATION</scope>
    <source>
        <strain evidence="22">J_2021</strain>
        <tissue evidence="22">Erythrocytes</tissue>
    </source>
</reference>
<evidence type="ECO:0000313" key="22">
    <source>
        <dbReference type="RefSeq" id="XP_018082594.1"/>
    </source>
</evidence>
<dbReference type="AlphaFoldDB" id="A0A8J0TDA3"/>
<evidence type="ECO:0000256" key="9">
    <source>
        <dbReference type="ARBA" id="ARBA00022603"/>
    </source>
</evidence>
<dbReference type="SUPFAM" id="SSF46767">
    <property type="entry name" value="Methylated DNA-protein cysteine methyltransferase, C-terminal domain"/>
    <property type="match status" value="1"/>
</dbReference>
<comment type="catalytic activity">
    <reaction evidence="19">
        <text>a 6-O-methyl-2'-deoxyguanosine in DNA + L-cysteinyl-[protein] = S-methyl-L-cysteinyl-[protein] + a 2'-deoxyguanosine in DNA</text>
        <dbReference type="Rhea" id="RHEA:24000"/>
        <dbReference type="Rhea" id="RHEA-COMP:10131"/>
        <dbReference type="Rhea" id="RHEA-COMP:10132"/>
        <dbReference type="Rhea" id="RHEA-COMP:11367"/>
        <dbReference type="Rhea" id="RHEA-COMP:11368"/>
        <dbReference type="ChEBI" id="CHEBI:29950"/>
        <dbReference type="ChEBI" id="CHEBI:82612"/>
        <dbReference type="ChEBI" id="CHEBI:85445"/>
        <dbReference type="ChEBI" id="CHEBI:85448"/>
        <dbReference type="EC" id="2.1.1.63"/>
    </reaction>
</comment>
<dbReference type="RefSeq" id="XP_018082594.1">
    <property type="nucleotide sequence ID" value="XM_018227105.2"/>
</dbReference>
<evidence type="ECO:0000256" key="8">
    <source>
        <dbReference type="ARBA" id="ARBA00022553"/>
    </source>
</evidence>
<dbReference type="Proteomes" id="UP000186698">
    <property type="component" value="Chromosome 7S"/>
</dbReference>
<dbReference type="SUPFAM" id="SSF53155">
    <property type="entry name" value="Methylated DNA-protein cysteine methyltransferase domain"/>
    <property type="match status" value="1"/>
</dbReference>
<evidence type="ECO:0000256" key="4">
    <source>
        <dbReference type="ARBA" id="ARBA00004123"/>
    </source>
</evidence>
<sequence>MSIDPQFSSFLATKCSCPRVKGTSVSFELVGGPREMIAPLKQCTAWLKAYFCEPWLTETLPIPEFHHTLFVKDSFTKAALMALLKKVKFGETVSYKELAVMAGNEKAARAVGGAMRSNPIPILIPCHGVICSNGSLGNYIGGQGNHLKPCLLAHEKLLKEMCFLGVFCRAAHLELYRSQSL</sequence>
<evidence type="ECO:0000256" key="7">
    <source>
        <dbReference type="ARBA" id="ARBA00015377"/>
    </source>
</evidence>
<evidence type="ECO:0000256" key="6">
    <source>
        <dbReference type="ARBA" id="ARBA00011918"/>
    </source>
</evidence>
<comment type="function">
    <text evidence="3">Involved in the cellular defense against the biological effects of O6-methylguanine (O6-MeG) and O4-methylthymine (O4-MeT) in DNA. Repairs the methylated nucleobase in DNA by stoichiometrically transferring the methyl group to a cysteine residue in the enzyme. This is a suicide reaction: the enzyme is irreversibly inactivated.</text>
</comment>
<keyword evidence="8" id="KW-0597">Phosphoprotein</keyword>
<evidence type="ECO:0000256" key="12">
    <source>
        <dbReference type="ARBA" id="ARBA00022763"/>
    </source>
</evidence>
<dbReference type="GO" id="GO:0006281">
    <property type="term" value="P:DNA repair"/>
    <property type="evidence" value="ECO:0000318"/>
    <property type="project" value="GO_Central"/>
</dbReference>
<dbReference type="CTD" id="108697181"/>
<comment type="catalytic activity">
    <reaction evidence="1">
        <text>a 4-O-methyl-thymidine in DNA + L-cysteinyl-[protein] = a thymidine in DNA + S-methyl-L-cysteinyl-[protein]</text>
        <dbReference type="Rhea" id="RHEA:53428"/>
        <dbReference type="Rhea" id="RHEA-COMP:10131"/>
        <dbReference type="Rhea" id="RHEA-COMP:10132"/>
        <dbReference type="Rhea" id="RHEA-COMP:13555"/>
        <dbReference type="Rhea" id="RHEA-COMP:13556"/>
        <dbReference type="ChEBI" id="CHEBI:29950"/>
        <dbReference type="ChEBI" id="CHEBI:82612"/>
        <dbReference type="ChEBI" id="CHEBI:137386"/>
        <dbReference type="ChEBI" id="CHEBI:137387"/>
        <dbReference type="EC" id="2.1.1.63"/>
    </reaction>
</comment>
<dbReference type="FunFam" id="3.30.160.70:FF:000001">
    <property type="entry name" value="Methylated-DNA--protein-cysteine methyltransferase"/>
    <property type="match status" value="1"/>
</dbReference>
<evidence type="ECO:0000256" key="3">
    <source>
        <dbReference type="ARBA" id="ARBA00003317"/>
    </source>
</evidence>
<dbReference type="InterPro" id="IPR014048">
    <property type="entry name" value="MethylDNA_cys_MeTrfase_DNA-bd"/>
</dbReference>
<dbReference type="KEGG" id="xla:108697181"/>
<keyword evidence="14" id="KW-0238">DNA-binding</keyword>
<proteinExistence type="inferred from homology"/>
<keyword evidence="11" id="KW-0479">Metal-binding</keyword>
<keyword evidence="9 22" id="KW-0489">Methyltransferase</keyword>
<feature type="domain" description="Methylated-DNA-[protein]-cysteine S-methyltransferase DNA binding" evidence="20">
    <location>
        <begin position="79"/>
        <end position="156"/>
    </location>
</feature>
<gene>
    <name evidence="22" type="primary">LOC108697181</name>
</gene>
<dbReference type="Gene3D" id="3.30.160.70">
    <property type="entry name" value="Methylated DNA-protein cysteine methyltransferase domain"/>
    <property type="match status" value="1"/>
</dbReference>
<keyword evidence="15" id="KW-0234">DNA repair</keyword>
<keyword evidence="13" id="KW-0862">Zinc</keyword>
<dbReference type="GO" id="GO:0005654">
    <property type="term" value="C:nucleoplasm"/>
    <property type="evidence" value="ECO:0000318"/>
    <property type="project" value="GO_Central"/>
</dbReference>
<evidence type="ECO:0000256" key="14">
    <source>
        <dbReference type="ARBA" id="ARBA00023125"/>
    </source>
</evidence>
<keyword evidence="21" id="KW-1185">Reference proteome</keyword>
<dbReference type="CDD" id="cd06445">
    <property type="entry name" value="ATase"/>
    <property type="match status" value="1"/>
</dbReference>
<dbReference type="InterPro" id="IPR036388">
    <property type="entry name" value="WH-like_DNA-bd_sf"/>
</dbReference>
<evidence type="ECO:0000256" key="10">
    <source>
        <dbReference type="ARBA" id="ARBA00022679"/>
    </source>
</evidence>
<evidence type="ECO:0000259" key="20">
    <source>
        <dbReference type="Pfam" id="PF01035"/>
    </source>
</evidence>
<dbReference type="PANTHER" id="PTHR46460">
    <property type="entry name" value="METHYLATED-DNA--PROTEIN-CYSTEINE METHYLTRANSFERASE"/>
    <property type="match status" value="1"/>
</dbReference>
<evidence type="ECO:0000256" key="1">
    <source>
        <dbReference type="ARBA" id="ARBA00001286"/>
    </source>
</evidence>
<dbReference type="FunFam" id="1.10.10.10:FF:000214">
    <property type="entry name" value="Methylated-DNA--protein-cysteine methyltransferase"/>
    <property type="match status" value="1"/>
</dbReference>
<dbReference type="OrthoDB" id="1907495at2759"/>
<keyword evidence="10" id="KW-0808">Transferase</keyword>
<dbReference type="InterPro" id="IPR036217">
    <property type="entry name" value="MethylDNA_cys_MeTrfase_DNAb"/>
</dbReference>
<comment type="cofactor">
    <cofactor evidence="2">
        <name>Zn(2+)</name>
        <dbReference type="ChEBI" id="CHEBI:29105"/>
    </cofactor>
</comment>
<dbReference type="GO" id="GO:0046872">
    <property type="term" value="F:metal ion binding"/>
    <property type="evidence" value="ECO:0007669"/>
    <property type="project" value="UniProtKB-KW"/>
</dbReference>
<dbReference type="GO" id="GO:0003677">
    <property type="term" value="F:DNA binding"/>
    <property type="evidence" value="ECO:0007669"/>
    <property type="project" value="UniProtKB-KW"/>
</dbReference>